<evidence type="ECO:0000313" key="2">
    <source>
        <dbReference type="Proteomes" id="UP001234202"/>
    </source>
</evidence>
<gene>
    <name evidence="1" type="ORF">QFC24_001983</name>
</gene>
<dbReference type="EMBL" id="JASBWV010000005">
    <property type="protein sequence ID" value="KAJ9126255.1"/>
    <property type="molecule type" value="Genomic_DNA"/>
</dbReference>
<name>A0ACC2XS99_9TREE</name>
<proteinExistence type="predicted"/>
<reference evidence="1" key="1">
    <citation type="submission" date="2023-04" db="EMBL/GenBank/DDBJ databases">
        <title>Draft Genome sequencing of Naganishia species isolated from polar environments using Oxford Nanopore Technology.</title>
        <authorList>
            <person name="Leo P."/>
            <person name="Venkateswaran K."/>
        </authorList>
    </citation>
    <scope>NUCLEOTIDE SEQUENCE</scope>
    <source>
        <strain evidence="1">DBVPG 5303</strain>
    </source>
</reference>
<accession>A0ACC2XS99</accession>
<organism evidence="1 2">
    <name type="scientific">Naganishia onofrii</name>
    <dbReference type="NCBI Taxonomy" id="1851511"/>
    <lineage>
        <taxon>Eukaryota</taxon>
        <taxon>Fungi</taxon>
        <taxon>Dikarya</taxon>
        <taxon>Basidiomycota</taxon>
        <taxon>Agaricomycotina</taxon>
        <taxon>Tremellomycetes</taxon>
        <taxon>Filobasidiales</taxon>
        <taxon>Filobasidiaceae</taxon>
        <taxon>Naganishia</taxon>
    </lineage>
</organism>
<dbReference type="Proteomes" id="UP001234202">
    <property type="component" value="Unassembled WGS sequence"/>
</dbReference>
<protein>
    <submittedName>
        <fullName evidence="1">Uncharacterized protein</fullName>
    </submittedName>
</protein>
<comment type="caution">
    <text evidence="1">The sequence shown here is derived from an EMBL/GenBank/DDBJ whole genome shotgun (WGS) entry which is preliminary data.</text>
</comment>
<sequence length="292" mass="32561">MYSNVTLTNSSWTQAHIQNLLKLGHESLLSSLLNFDKRQSSSTEGEPSALQPPLDERGQPVYDPPRIVYPPCATREFTALPLSPRSPQPVLISLAQFRPEKDQAKQIRAVALLCAKWPEWRGKGLRLVMMGSSRNKEDEERVSGLRELARELGVQDQTEFVVNAPFDEIVKRLGQASIGLNTMQDEHFGISVVEFMAAGLIPLAHASAGPLLDIITPTRSGHRTGFHATDAESFAERIHEILSLPDEEQEAIRRAAREKAEEAFAVEVFENGWKEGWGRLMAMKLGRRGRGD</sequence>
<keyword evidence="2" id="KW-1185">Reference proteome</keyword>
<evidence type="ECO:0000313" key="1">
    <source>
        <dbReference type="EMBL" id="KAJ9126255.1"/>
    </source>
</evidence>